<feature type="transmembrane region" description="Helical" evidence="8">
    <location>
        <begin position="326"/>
        <end position="345"/>
    </location>
</feature>
<evidence type="ECO:0000313" key="12">
    <source>
        <dbReference type="Proteomes" id="UP001230188"/>
    </source>
</evidence>
<accession>A0AAD7UQ79</accession>
<keyword evidence="2" id="KW-0813">Transport</keyword>
<gene>
    <name evidence="11" type="ORF">CTAYLR_004936</name>
</gene>
<feature type="signal peptide" evidence="9">
    <location>
        <begin position="1"/>
        <end position="19"/>
    </location>
</feature>
<evidence type="ECO:0000256" key="1">
    <source>
        <dbReference type="ARBA" id="ARBA00004141"/>
    </source>
</evidence>
<feature type="transmembrane region" description="Helical" evidence="8">
    <location>
        <begin position="265"/>
        <end position="286"/>
    </location>
</feature>
<proteinExistence type="inferred from homology"/>
<feature type="transmembrane region" description="Helical" evidence="8">
    <location>
        <begin position="51"/>
        <end position="72"/>
    </location>
</feature>
<sequence>MGVGSYSWFVLLILASIYAQQQWSRYSLNYLYNVSADDDKTSIAEADHISYANYGILTGYGFSATFCIAGLFAGRAADIMSRRLIVFSGVAIWNAALFMIGYSTNFALVLCWRLVLGLGQAFSNPASYSLIADYFPEEKRAMANGLFACGVYIGGGLASLCISMANGLGWRATCFLIAVVGFILAAVEGLFVKEPARGSNKKAAQEPDKPKRSFEDALRTIFSNRLVVLVFAASSLRFMGGYAIAGYLPTFYGIVFPSYDDQYSFINAYVVASGGFLSSWLGGMIADEWRRTEVKARMYLPACGCFFSLPFIAVCCLAPNFYVSILIGLFLEYLVAECWFGPVVATMQSALPPDCRALAIACFTLLATFFGSLASYLIGVVYDLLLANGYSPKIIQWIVLWSVVISYSSSGALFVYGAALVPSDQPTLASPANEAKPLLKKQEPISASDAAAENEV</sequence>
<feature type="transmembrane region" description="Helical" evidence="8">
    <location>
        <begin position="394"/>
        <end position="416"/>
    </location>
</feature>
<dbReference type="InterPro" id="IPR044770">
    <property type="entry name" value="MFS_spinster-like"/>
</dbReference>
<comment type="caution">
    <text evidence="11">The sequence shown here is derived from an EMBL/GenBank/DDBJ whole genome shotgun (WGS) entry which is preliminary data.</text>
</comment>
<keyword evidence="12" id="KW-1185">Reference proteome</keyword>
<keyword evidence="5 8" id="KW-0472">Membrane</keyword>
<feature type="domain" description="Major facilitator superfamily (MFS) profile" evidence="10">
    <location>
        <begin position="1"/>
        <end position="420"/>
    </location>
</feature>
<evidence type="ECO:0000256" key="7">
    <source>
        <dbReference type="SAM" id="MobiDB-lite"/>
    </source>
</evidence>
<feature type="transmembrane region" description="Helical" evidence="8">
    <location>
        <begin position="298"/>
        <end position="320"/>
    </location>
</feature>
<reference evidence="11" key="1">
    <citation type="submission" date="2023-01" db="EMBL/GenBank/DDBJ databases">
        <title>Metagenome sequencing of chrysophaentin producing Chrysophaeum taylorii.</title>
        <authorList>
            <person name="Davison J."/>
            <person name="Bewley C."/>
        </authorList>
    </citation>
    <scope>NUCLEOTIDE SEQUENCE</scope>
    <source>
        <strain evidence="11">NIES-1699</strain>
    </source>
</reference>
<dbReference type="PANTHER" id="PTHR23505:SF79">
    <property type="entry name" value="PROTEIN SPINSTER"/>
    <property type="match status" value="1"/>
</dbReference>
<dbReference type="AlphaFoldDB" id="A0AAD7UQ79"/>
<feature type="transmembrane region" description="Helical" evidence="8">
    <location>
        <begin position="357"/>
        <end position="382"/>
    </location>
</feature>
<dbReference type="InterPro" id="IPR020846">
    <property type="entry name" value="MFS_dom"/>
</dbReference>
<dbReference type="Pfam" id="PF07690">
    <property type="entry name" value="MFS_1"/>
    <property type="match status" value="1"/>
</dbReference>
<evidence type="ECO:0000256" key="6">
    <source>
        <dbReference type="ARBA" id="ARBA00024338"/>
    </source>
</evidence>
<keyword evidence="9" id="KW-0732">Signal</keyword>
<evidence type="ECO:0000256" key="5">
    <source>
        <dbReference type="ARBA" id="ARBA00023136"/>
    </source>
</evidence>
<evidence type="ECO:0000313" key="11">
    <source>
        <dbReference type="EMBL" id="KAJ8613838.1"/>
    </source>
</evidence>
<comment type="similarity">
    <text evidence="6">Belongs to the major facilitator superfamily. Spinster (TC 2.A.1.49) family.</text>
</comment>
<evidence type="ECO:0000256" key="4">
    <source>
        <dbReference type="ARBA" id="ARBA00022989"/>
    </source>
</evidence>
<evidence type="ECO:0000256" key="9">
    <source>
        <dbReference type="SAM" id="SignalP"/>
    </source>
</evidence>
<evidence type="ECO:0000256" key="3">
    <source>
        <dbReference type="ARBA" id="ARBA00022692"/>
    </source>
</evidence>
<dbReference type="SUPFAM" id="SSF103473">
    <property type="entry name" value="MFS general substrate transporter"/>
    <property type="match status" value="1"/>
</dbReference>
<feature type="transmembrane region" description="Helical" evidence="8">
    <location>
        <begin position="143"/>
        <end position="162"/>
    </location>
</feature>
<keyword evidence="4 8" id="KW-1133">Transmembrane helix</keyword>
<comment type="subcellular location">
    <subcellularLocation>
        <location evidence="1">Membrane</location>
        <topology evidence="1">Multi-pass membrane protein</topology>
    </subcellularLocation>
</comment>
<evidence type="ECO:0000256" key="8">
    <source>
        <dbReference type="SAM" id="Phobius"/>
    </source>
</evidence>
<evidence type="ECO:0000256" key="2">
    <source>
        <dbReference type="ARBA" id="ARBA00022448"/>
    </source>
</evidence>
<dbReference type="InterPro" id="IPR036259">
    <property type="entry name" value="MFS_trans_sf"/>
</dbReference>
<feature type="transmembrane region" description="Helical" evidence="8">
    <location>
        <begin position="106"/>
        <end position="131"/>
    </location>
</feature>
<organism evidence="11 12">
    <name type="scientific">Chrysophaeum taylorii</name>
    <dbReference type="NCBI Taxonomy" id="2483200"/>
    <lineage>
        <taxon>Eukaryota</taxon>
        <taxon>Sar</taxon>
        <taxon>Stramenopiles</taxon>
        <taxon>Ochrophyta</taxon>
        <taxon>Pelagophyceae</taxon>
        <taxon>Pelagomonadales</taxon>
        <taxon>Pelagomonadaceae</taxon>
        <taxon>Chrysophaeum</taxon>
    </lineage>
</organism>
<feature type="chain" id="PRO_5042231518" description="Major facilitator superfamily (MFS) profile domain-containing protein" evidence="9">
    <location>
        <begin position="20"/>
        <end position="456"/>
    </location>
</feature>
<dbReference type="Proteomes" id="UP001230188">
    <property type="component" value="Unassembled WGS sequence"/>
</dbReference>
<keyword evidence="3 8" id="KW-0812">Transmembrane</keyword>
<name>A0AAD7UQ79_9STRA</name>
<dbReference type="GO" id="GO:0022857">
    <property type="term" value="F:transmembrane transporter activity"/>
    <property type="evidence" value="ECO:0007669"/>
    <property type="project" value="InterPro"/>
</dbReference>
<dbReference type="PANTHER" id="PTHR23505">
    <property type="entry name" value="SPINSTER"/>
    <property type="match status" value="1"/>
</dbReference>
<protein>
    <recommendedName>
        <fullName evidence="10">Major facilitator superfamily (MFS) profile domain-containing protein</fullName>
    </recommendedName>
</protein>
<dbReference type="InterPro" id="IPR011701">
    <property type="entry name" value="MFS"/>
</dbReference>
<dbReference type="EMBL" id="JAQMWT010000021">
    <property type="protein sequence ID" value="KAJ8613838.1"/>
    <property type="molecule type" value="Genomic_DNA"/>
</dbReference>
<dbReference type="Gene3D" id="1.20.1250.20">
    <property type="entry name" value="MFS general substrate transporter like domains"/>
    <property type="match status" value="1"/>
</dbReference>
<dbReference type="PROSITE" id="PS50850">
    <property type="entry name" value="MFS"/>
    <property type="match status" value="1"/>
</dbReference>
<feature type="transmembrane region" description="Helical" evidence="8">
    <location>
        <begin position="84"/>
        <end position="100"/>
    </location>
</feature>
<feature type="region of interest" description="Disordered" evidence="7">
    <location>
        <begin position="434"/>
        <end position="456"/>
    </location>
</feature>
<feature type="transmembrane region" description="Helical" evidence="8">
    <location>
        <begin position="226"/>
        <end position="245"/>
    </location>
</feature>
<feature type="transmembrane region" description="Helical" evidence="8">
    <location>
        <begin position="168"/>
        <end position="192"/>
    </location>
</feature>
<dbReference type="GO" id="GO:0016020">
    <property type="term" value="C:membrane"/>
    <property type="evidence" value="ECO:0007669"/>
    <property type="project" value="UniProtKB-SubCell"/>
</dbReference>
<evidence type="ECO:0000259" key="10">
    <source>
        <dbReference type="PROSITE" id="PS50850"/>
    </source>
</evidence>